<sequence>MVESNINNYNLIVKNPNKGVGTVWLLSTLGSKSSHKKLFKRDILNTSIRDTCKMIKESRISLRYSSNLLYGVSLLYRHKVDYVYTDITLVHTRLQRDFVLRGYNENNNSGVSGSDIRINNNAIEESVPRPQQFLVEDPLFDIEMDLVIPFLESDDIHQDKCEVHFAAAQQLTTFLPDDDIDPGIDFDFDVEILNEGNDSLKAADLDANQEQEGEHPNVLDLLDDLEAHAETATDYNTQLDELTNTRSKLSLSFENNDTPTTRKKRVLTDSSITIPTNILRKTSTPRKRSLEYDYESLFLEESTSLPPFVNFSYNYAYSGIRGITRLPNYKRHRQGQPYMDDEELEISRRSFETSRKNLNLMDSEILRNDESILDIDLGDIGYDPEQGNLENTFDMSIPNLEMISETSESQPPLEGEFENNEVESTIQFLGFLQARSQSHGERISEDMNCISFDTLIPTASVSKKIAAASFASILILTTSDHIRLVVTKHEKLSIRNDIQVLTII</sequence>
<proteinExistence type="predicted"/>
<keyword evidence="5" id="KW-1185">Reference proteome</keyword>
<dbReference type="PANTHER" id="PTHR12585">
    <property type="entry name" value="SCC1 / RAD21 FAMILY MEMBER"/>
    <property type="match status" value="1"/>
</dbReference>
<gene>
    <name evidence="4" type="ORF">CAAN4_E13608</name>
</gene>
<evidence type="ECO:0000313" key="4">
    <source>
        <dbReference type="EMBL" id="CAK7909187.1"/>
    </source>
</evidence>
<evidence type="ECO:0000313" key="5">
    <source>
        <dbReference type="Proteomes" id="UP001497600"/>
    </source>
</evidence>
<accession>A0ABP0EDG6</accession>
<organism evidence="4 5">
    <name type="scientific">[Candida] anglica</name>
    <dbReference type="NCBI Taxonomy" id="148631"/>
    <lineage>
        <taxon>Eukaryota</taxon>
        <taxon>Fungi</taxon>
        <taxon>Dikarya</taxon>
        <taxon>Ascomycota</taxon>
        <taxon>Saccharomycotina</taxon>
        <taxon>Pichiomycetes</taxon>
        <taxon>Debaryomycetaceae</taxon>
        <taxon>Kurtzmaniella</taxon>
    </lineage>
</organism>
<dbReference type="EMBL" id="OZ004257">
    <property type="protein sequence ID" value="CAK7909187.1"/>
    <property type="molecule type" value="Genomic_DNA"/>
</dbReference>
<protein>
    <recommendedName>
        <fullName evidence="3">Rad21/Rec8-like protein N-terminal domain-containing protein</fullName>
    </recommendedName>
</protein>
<feature type="domain" description="Rad21/Rec8-like protein N-terminal" evidence="3">
    <location>
        <begin position="12"/>
        <end position="99"/>
    </location>
</feature>
<dbReference type="Pfam" id="PF04825">
    <property type="entry name" value="Rad21_Rec8_N"/>
    <property type="match status" value="1"/>
</dbReference>
<name>A0ABP0EDG6_9ASCO</name>
<dbReference type="PANTHER" id="PTHR12585:SF69">
    <property type="entry name" value="FI11703P"/>
    <property type="match status" value="1"/>
</dbReference>
<comment type="subcellular location">
    <subcellularLocation>
        <location evidence="1">Nucleus</location>
    </subcellularLocation>
</comment>
<reference evidence="4 5" key="1">
    <citation type="submission" date="2024-01" db="EMBL/GenBank/DDBJ databases">
        <authorList>
            <consortium name="Genoscope - CEA"/>
            <person name="William W."/>
        </authorList>
    </citation>
    <scope>NUCLEOTIDE SEQUENCE [LARGE SCALE GENOMIC DNA]</scope>
    <source>
        <strain evidence="4 5">29B2s-10</strain>
    </source>
</reference>
<evidence type="ECO:0000256" key="2">
    <source>
        <dbReference type="ARBA" id="ARBA00023242"/>
    </source>
</evidence>
<dbReference type="InterPro" id="IPR039781">
    <property type="entry name" value="Rad21/Rec8-like"/>
</dbReference>
<dbReference type="Proteomes" id="UP001497600">
    <property type="component" value="Chromosome E"/>
</dbReference>
<evidence type="ECO:0000259" key="3">
    <source>
        <dbReference type="Pfam" id="PF04825"/>
    </source>
</evidence>
<dbReference type="InterPro" id="IPR006910">
    <property type="entry name" value="Rad21_Rec8_N"/>
</dbReference>
<keyword evidence="2" id="KW-0539">Nucleus</keyword>
<evidence type="ECO:0000256" key="1">
    <source>
        <dbReference type="ARBA" id="ARBA00004123"/>
    </source>
</evidence>